<proteinExistence type="predicted"/>
<gene>
    <name evidence="1" type="ORF">METZ01_LOCUS175363</name>
</gene>
<evidence type="ECO:0000313" key="1">
    <source>
        <dbReference type="EMBL" id="SVB22509.1"/>
    </source>
</evidence>
<protein>
    <submittedName>
        <fullName evidence="1">Uncharacterized protein</fullName>
    </submittedName>
</protein>
<organism evidence="1">
    <name type="scientific">marine metagenome</name>
    <dbReference type="NCBI Taxonomy" id="408172"/>
    <lineage>
        <taxon>unclassified sequences</taxon>
        <taxon>metagenomes</taxon>
        <taxon>ecological metagenomes</taxon>
    </lineage>
</organism>
<name>A0A382C9J4_9ZZZZ</name>
<sequence>VTLLNWDVRYVPPHTTSSDPLYAISRISPTRQAKTCCDYCDE</sequence>
<accession>A0A382C9J4</accession>
<dbReference type="EMBL" id="UINC01033352">
    <property type="protein sequence ID" value="SVB22509.1"/>
    <property type="molecule type" value="Genomic_DNA"/>
</dbReference>
<dbReference type="AlphaFoldDB" id="A0A382C9J4"/>
<feature type="non-terminal residue" evidence="1">
    <location>
        <position position="1"/>
    </location>
</feature>
<reference evidence="1" key="1">
    <citation type="submission" date="2018-05" db="EMBL/GenBank/DDBJ databases">
        <authorList>
            <person name="Lanie J.A."/>
            <person name="Ng W.-L."/>
            <person name="Kazmierczak K.M."/>
            <person name="Andrzejewski T.M."/>
            <person name="Davidsen T.M."/>
            <person name="Wayne K.J."/>
            <person name="Tettelin H."/>
            <person name="Glass J.I."/>
            <person name="Rusch D."/>
            <person name="Podicherti R."/>
            <person name="Tsui H.-C.T."/>
            <person name="Winkler M.E."/>
        </authorList>
    </citation>
    <scope>NUCLEOTIDE SEQUENCE</scope>
</reference>